<comment type="caution">
    <text evidence="1">The sequence shown here is derived from an EMBL/GenBank/DDBJ whole genome shotgun (WGS) entry which is preliminary data.</text>
</comment>
<dbReference type="EMBL" id="JBJURJ010000003">
    <property type="protein sequence ID" value="MFM9327867.1"/>
    <property type="molecule type" value="Genomic_DNA"/>
</dbReference>
<gene>
    <name evidence="1" type="primary">yunB</name>
    <name evidence="1" type="ORF">ACI1P1_06065</name>
</gene>
<organism evidence="1 2">
    <name type="scientific">Paenibacillus mesotrionivorans</name>
    <dbReference type="NCBI Taxonomy" id="3160968"/>
    <lineage>
        <taxon>Bacteria</taxon>
        <taxon>Bacillati</taxon>
        <taxon>Bacillota</taxon>
        <taxon>Bacilli</taxon>
        <taxon>Bacillales</taxon>
        <taxon>Paenibacillaceae</taxon>
        <taxon>Paenibacillus</taxon>
    </lineage>
</organism>
<protein>
    <submittedName>
        <fullName evidence="1">Sporulation protein YunB</fullName>
    </submittedName>
</protein>
<proteinExistence type="predicted"/>
<dbReference type="Proteomes" id="UP001631969">
    <property type="component" value="Unassembled WGS sequence"/>
</dbReference>
<accession>A0ACC7P0P0</accession>
<reference evidence="1" key="1">
    <citation type="submission" date="2024-12" db="EMBL/GenBank/DDBJ databases">
        <authorList>
            <person name="Wu N."/>
        </authorList>
    </citation>
    <scope>NUCLEOTIDE SEQUENCE</scope>
    <source>
        <strain evidence="1">P15</strain>
    </source>
</reference>
<keyword evidence="2" id="KW-1185">Reference proteome</keyword>
<evidence type="ECO:0000313" key="1">
    <source>
        <dbReference type="EMBL" id="MFM9327867.1"/>
    </source>
</evidence>
<name>A0ACC7P0P0_9BACL</name>
<evidence type="ECO:0000313" key="2">
    <source>
        <dbReference type="Proteomes" id="UP001631969"/>
    </source>
</evidence>
<sequence length="251" mass="27858">MQKRGFYGRPPRRKRRRRVVFLLLLITMAFALQSFIFVEKNLKPPLMNLAKVRVKQIATQAINSAITDRLSQGANYDKLIEWQRDNNGNVSSFVLNYAEHMRITADTVSTVQNQLLQLKSMPEHIPLGQAMGSALLASFGPKVPVRLVPMGSAQVSLNTRYENAGINMILVEVYIRIIAEVSVIIPFDSKPEVVETEIPVTYVLVVGGTPMYYMDNKGNPVGGSSALPPSVSLPQLKEQSGSSLPMNSKEK</sequence>